<feature type="compositionally biased region" description="Acidic residues" evidence="1">
    <location>
        <begin position="73"/>
        <end position="91"/>
    </location>
</feature>
<dbReference type="Gene3D" id="3.40.720.10">
    <property type="entry name" value="Alkaline Phosphatase, subunit A"/>
    <property type="match status" value="1"/>
</dbReference>
<evidence type="ECO:0000313" key="3">
    <source>
        <dbReference type="EMBL" id="CAH1272254.1"/>
    </source>
</evidence>
<organism evidence="3 4">
    <name type="scientific">Branchiostoma lanceolatum</name>
    <name type="common">Common lancelet</name>
    <name type="synonym">Amphioxus lanceolatum</name>
    <dbReference type="NCBI Taxonomy" id="7740"/>
    <lineage>
        <taxon>Eukaryota</taxon>
        <taxon>Metazoa</taxon>
        <taxon>Chordata</taxon>
        <taxon>Cephalochordata</taxon>
        <taxon>Leptocardii</taxon>
        <taxon>Amphioxiformes</taxon>
        <taxon>Branchiostomatidae</taxon>
        <taxon>Branchiostoma</taxon>
    </lineage>
</organism>
<accession>A0A8K0AGI6</accession>
<dbReference type="PANTHER" id="PTHR10974:SF1">
    <property type="entry name" value="FI08016P-RELATED"/>
    <property type="match status" value="1"/>
</dbReference>
<dbReference type="SUPFAM" id="SSF53649">
    <property type="entry name" value="Alkaline phosphatase-like"/>
    <property type="match status" value="1"/>
</dbReference>
<dbReference type="Proteomes" id="UP000838412">
    <property type="component" value="Chromosome 8"/>
</dbReference>
<feature type="compositionally biased region" description="Acidic residues" evidence="1">
    <location>
        <begin position="111"/>
        <end position="126"/>
    </location>
</feature>
<keyword evidence="2" id="KW-0812">Transmembrane</keyword>
<sequence length="555" mass="63619">MLCEPFTHKTNLFSTCLSWPGGRTFFVLFGSTNWHKKTRDMARMSSRHVCIIVGILTIVVLLSLPWVTKSEAEVEEKSDDDSEDKVVDEDEPYRHPKNILNVPKNAGRTDDSEEEESEEIEEEPEEMCPPNVGDKYITLEDGTIKVDMASLQAEGWEKLDCRYQAFSRKMDHDITFNPKDVIQDLGQKGEISFPMKHEFVKVECRLLSANRTRQTIYRLFSQVMRNDELVTRKVKGSRNPLGVNVFLLCVGSMSQNRFKTNLPLTYRLLTEGLRAREFPRYHMVGKTSAAMTAAMTGQVERELEADIEQQQFGWYKDKYPWLWNEFKKAGYVTLLAEEMPSAWGYEKGAFRNQPTDHYFRTLLVQAAKTFGDEACVGSTPAHQATLDYTRDFTNKYSDGLMFVLSSIHETSRTQRSASDFATIDSDIYSLLKFWNHKLLLQNSIVVVFSDLVDVATEGGTEDDTVLPFMSIAFPPHIKDQYPEIMANLKVNQNRATSPFDLHRTLLEVLDYKPRQNGQYSRESSLFHEIPADRSCQQAGIPKEHCTGKFTVHPEI</sequence>
<keyword evidence="2" id="KW-0472">Membrane</keyword>
<keyword evidence="2" id="KW-1133">Transmembrane helix</keyword>
<dbReference type="Pfam" id="PF02995">
    <property type="entry name" value="DUF229"/>
    <property type="match status" value="1"/>
</dbReference>
<dbReference type="EMBL" id="OV696693">
    <property type="protein sequence ID" value="CAH1272254.1"/>
    <property type="molecule type" value="Genomic_DNA"/>
</dbReference>
<dbReference type="CDD" id="cd16021">
    <property type="entry name" value="ALP_like"/>
    <property type="match status" value="1"/>
</dbReference>
<protein>
    <submittedName>
        <fullName evidence="3">Hypp4806 protein</fullName>
    </submittedName>
</protein>
<name>A0A8K0AGI6_BRALA</name>
<feature type="region of interest" description="Disordered" evidence="1">
    <location>
        <begin position="72"/>
        <end position="131"/>
    </location>
</feature>
<dbReference type="GO" id="GO:0005615">
    <property type="term" value="C:extracellular space"/>
    <property type="evidence" value="ECO:0007669"/>
    <property type="project" value="TreeGrafter"/>
</dbReference>
<keyword evidence="4" id="KW-1185">Reference proteome</keyword>
<feature type="transmembrane region" description="Helical" evidence="2">
    <location>
        <begin position="49"/>
        <end position="67"/>
    </location>
</feature>
<dbReference type="AlphaFoldDB" id="A0A8K0AGI6"/>
<dbReference type="InterPro" id="IPR004245">
    <property type="entry name" value="DUF229"/>
</dbReference>
<evidence type="ECO:0000313" key="4">
    <source>
        <dbReference type="Proteomes" id="UP000838412"/>
    </source>
</evidence>
<gene>
    <name evidence="3" type="primary">Hypp4806</name>
    <name evidence="3" type="ORF">BLAG_LOCUS23950</name>
</gene>
<dbReference type="InterPro" id="IPR017850">
    <property type="entry name" value="Alkaline_phosphatase_core_sf"/>
</dbReference>
<evidence type="ECO:0000256" key="2">
    <source>
        <dbReference type="SAM" id="Phobius"/>
    </source>
</evidence>
<dbReference type="PANTHER" id="PTHR10974">
    <property type="entry name" value="FI08016P-RELATED"/>
    <property type="match status" value="1"/>
</dbReference>
<reference evidence="3" key="1">
    <citation type="submission" date="2022-01" db="EMBL/GenBank/DDBJ databases">
        <authorList>
            <person name="Braso-Vives M."/>
        </authorList>
    </citation>
    <scope>NUCLEOTIDE SEQUENCE</scope>
</reference>
<dbReference type="OrthoDB" id="413313at2759"/>
<evidence type="ECO:0000256" key="1">
    <source>
        <dbReference type="SAM" id="MobiDB-lite"/>
    </source>
</evidence>
<proteinExistence type="predicted"/>